<evidence type="ECO:0000313" key="1">
    <source>
        <dbReference type="EMBL" id="USD20150.1"/>
    </source>
</evidence>
<dbReference type="EMBL" id="CP092418">
    <property type="protein sequence ID" value="USD20150.1"/>
    <property type="molecule type" value="Genomic_DNA"/>
</dbReference>
<dbReference type="Proteomes" id="UP001055658">
    <property type="component" value="Chromosome"/>
</dbReference>
<dbReference type="RefSeq" id="WP_252082271.1">
    <property type="nucleotide sequence ID" value="NZ_CP092418.1"/>
</dbReference>
<organism evidence="1 2">
    <name type="scientific">Microbulbifer variabilis</name>
    <dbReference type="NCBI Taxonomy" id="266805"/>
    <lineage>
        <taxon>Bacteria</taxon>
        <taxon>Pseudomonadati</taxon>
        <taxon>Pseudomonadota</taxon>
        <taxon>Gammaproteobacteria</taxon>
        <taxon>Cellvibrionales</taxon>
        <taxon>Microbulbiferaceae</taxon>
        <taxon>Microbulbifer</taxon>
    </lineage>
</organism>
<sequence>MYIESDFKKEIEGLLNPADRTAQHIEACWQVYNNAATTKDGKIVAGSIENLHEALKVFGPTNSRDNGSVLRTKTWSIILNDAWILGAVHAKAEVELVSRPTSSTIANKDFKSGDPLDRIFRVTGRELIGLKSFGYSVVQGPLIYKSHTAKVINMMSCIDHRLAESATFSKYKETIIRQAGVMAYKGITAINSFLDA</sequence>
<name>A0ABY4V8A4_9GAMM</name>
<keyword evidence="2" id="KW-1185">Reference proteome</keyword>
<proteinExistence type="predicted"/>
<accession>A0ABY4V8A4</accession>
<evidence type="ECO:0000313" key="2">
    <source>
        <dbReference type="Proteomes" id="UP001055658"/>
    </source>
</evidence>
<reference evidence="1" key="1">
    <citation type="submission" date="2022-02" db="EMBL/GenBank/DDBJ databases">
        <title>Coral-associated bacteria.</title>
        <authorList>
            <person name="Tang K."/>
            <person name="Wang X."/>
        </authorList>
    </citation>
    <scope>NUCLEOTIDE SEQUENCE</scope>
    <source>
        <strain evidence="1">SCSIO 43006</strain>
    </source>
</reference>
<gene>
    <name evidence="1" type="ORF">MJO52_13795</name>
</gene>
<protein>
    <submittedName>
        <fullName evidence="1">Uncharacterized protein</fullName>
    </submittedName>
</protein>